<evidence type="ECO:0000313" key="2">
    <source>
        <dbReference type="EMBL" id="KAK7839635.1"/>
    </source>
</evidence>
<name>A0AAW0KL15_QUESU</name>
<comment type="caution">
    <text evidence="2">The sequence shown here is derived from an EMBL/GenBank/DDBJ whole genome shotgun (WGS) entry which is preliminary data.</text>
</comment>
<dbReference type="InterPro" id="IPR024752">
    <property type="entry name" value="Myb/SANT-like_dom"/>
</dbReference>
<accession>A0AAW0KL15</accession>
<dbReference type="Pfam" id="PF12776">
    <property type="entry name" value="Myb_DNA-bind_3"/>
    <property type="match status" value="1"/>
</dbReference>
<keyword evidence="3" id="KW-1185">Reference proteome</keyword>
<organism evidence="2 3">
    <name type="scientific">Quercus suber</name>
    <name type="common">Cork oak</name>
    <dbReference type="NCBI Taxonomy" id="58331"/>
    <lineage>
        <taxon>Eukaryota</taxon>
        <taxon>Viridiplantae</taxon>
        <taxon>Streptophyta</taxon>
        <taxon>Embryophyta</taxon>
        <taxon>Tracheophyta</taxon>
        <taxon>Spermatophyta</taxon>
        <taxon>Magnoliopsida</taxon>
        <taxon>eudicotyledons</taxon>
        <taxon>Gunneridae</taxon>
        <taxon>Pentapetalae</taxon>
        <taxon>rosids</taxon>
        <taxon>fabids</taxon>
        <taxon>Fagales</taxon>
        <taxon>Fagaceae</taxon>
        <taxon>Quercus</taxon>
    </lineage>
</organism>
<evidence type="ECO:0000313" key="3">
    <source>
        <dbReference type="Proteomes" id="UP000237347"/>
    </source>
</evidence>
<dbReference type="PANTHER" id="PTHR46929:SF29">
    <property type="entry name" value="MYB_SANT-LIKE DOMAIN-CONTAINING PROTEIN"/>
    <property type="match status" value="1"/>
</dbReference>
<sequence length="121" mass="14272">MYHKVYETRSYNAKDKVKYMAWTSEMDRCLTEILVEEVKKGNKIDSSHSTLKPAAYRAALTALNENFVLDLTKEHIRNRLKTWRKQFGILRELLAHKGFKWDETRKMVIADNSVRNESHKG</sequence>
<dbReference type="AlphaFoldDB" id="A0AAW0KL15"/>
<feature type="domain" description="Myb/SANT-like" evidence="1">
    <location>
        <begin position="22"/>
        <end position="114"/>
    </location>
</feature>
<protein>
    <recommendedName>
        <fullName evidence="1">Myb/SANT-like domain-containing protein</fullName>
    </recommendedName>
</protein>
<proteinExistence type="predicted"/>
<gene>
    <name evidence="2" type="ORF">CFP56_017787</name>
</gene>
<dbReference type="EMBL" id="PKMF04000279">
    <property type="protein sequence ID" value="KAK7839635.1"/>
    <property type="molecule type" value="Genomic_DNA"/>
</dbReference>
<reference evidence="2 3" key="1">
    <citation type="journal article" date="2018" name="Sci. Data">
        <title>The draft genome sequence of cork oak.</title>
        <authorList>
            <person name="Ramos A.M."/>
            <person name="Usie A."/>
            <person name="Barbosa P."/>
            <person name="Barros P.M."/>
            <person name="Capote T."/>
            <person name="Chaves I."/>
            <person name="Simoes F."/>
            <person name="Abreu I."/>
            <person name="Carrasquinho I."/>
            <person name="Faro C."/>
            <person name="Guimaraes J.B."/>
            <person name="Mendonca D."/>
            <person name="Nobrega F."/>
            <person name="Rodrigues L."/>
            <person name="Saibo N.J.M."/>
            <person name="Varela M.C."/>
            <person name="Egas C."/>
            <person name="Matos J."/>
            <person name="Miguel C.M."/>
            <person name="Oliveira M.M."/>
            <person name="Ricardo C.P."/>
            <person name="Goncalves S."/>
        </authorList>
    </citation>
    <scope>NUCLEOTIDE SEQUENCE [LARGE SCALE GENOMIC DNA]</scope>
    <source>
        <strain evidence="3">cv. HL8</strain>
    </source>
</reference>
<dbReference type="PANTHER" id="PTHR46929">
    <property type="entry name" value="EXPRESSED PROTEIN"/>
    <property type="match status" value="1"/>
</dbReference>
<dbReference type="Proteomes" id="UP000237347">
    <property type="component" value="Unassembled WGS sequence"/>
</dbReference>
<evidence type="ECO:0000259" key="1">
    <source>
        <dbReference type="Pfam" id="PF12776"/>
    </source>
</evidence>